<feature type="compositionally biased region" description="Acidic residues" evidence="3">
    <location>
        <begin position="404"/>
        <end position="420"/>
    </location>
</feature>
<dbReference type="PANTHER" id="PTHR46232">
    <property type="entry name" value="SMARCE1 REGULATOR OF CHROMATIN"/>
    <property type="match status" value="1"/>
</dbReference>
<feature type="region of interest" description="Disordered" evidence="3">
    <location>
        <begin position="1"/>
        <end position="39"/>
    </location>
</feature>
<feature type="region of interest" description="Disordered" evidence="3">
    <location>
        <begin position="306"/>
        <end position="458"/>
    </location>
</feature>
<evidence type="ECO:0000313" key="6">
    <source>
        <dbReference type="RefSeq" id="XP_002741145.1"/>
    </source>
</evidence>
<feature type="compositionally biased region" description="Acidic residues" evidence="3">
    <location>
        <begin position="440"/>
        <end position="451"/>
    </location>
</feature>
<evidence type="ECO:0000313" key="5">
    <source>
        <dbReference type="Proteomes" id="UP000694865"/>
    </source>
</evidence>
<organism evidence="5 6">
    <name type="scientific">Saccoglossus kowalevskii</name>
    <name type="common">Acorn worm</name>
    <dbReference type="NCBI Taxonomy" id="10224"/>
    <lineage>
        <taxon>Eukaryota</taxon>
        <taxon>Metazoa</taxon>
        <taxon>Hemichordata</taxon>
        <taxon>Enteropneusta</taxon>
        <taxon>Harrimaniidae</taxon>
        <taxon>Saccoglossus</taxon>
    </lineage>
</organism>
<dbReference type="RefSeq" id="XP_002741145.1">
    <property type="nucleotide sequence ID" value="XM_002741099.2"/>
</dbReference>
<dbReference type="Gene3D" id="1.10.30.10">
    <property type="entry name" value="High mobility group box domain"/>
    <property type="match status" value="1"/>
</dbReference>
<feature type="compositionally biased region" description="Basic and acidic residues" evidence="3">
    <location>
        <begin position="421"/>
        <end position="439"/>
    </location>
</feature>
<feature type="coiled-coil region" evidence="2">
    <location>
        <begin position="223"/>
        <end position="264"/>
    </location>
</feature>
<protein>
    <submittedName>
        <fullName evidence="6">SWI/SNF-related matrix-associated actin-dependent regulator of chromatin subfamily E member 1-like</fullName>
    </submittedName>
</protein>
<keyword evidence="5" id="KW-1185">Reference proteome</keyword>
<feature type="region of interest" description="Disordered" evidence="3">
    <location>
        <begin position="52"/>
        <end position="72"/>
    </location>
</feature>
<dbReference type="PANTHER" id="PTHR46232:SF1">
    <property type="entry name" value="SWI_SNF-RELATED MATRIX-ASSOCIATED ACTIN-DEPENDENT REGULATOR OF CHROMATIN SUBFAMILY E MEMBER 1"/>
    <property type="match status" value="1"/>
</dbReference>
<feature type="DNA-binding region" description="HMG box" evidence="1">
    <location>
        <begin position="67"/>
        <end position="135"/>
    </location>
</feature>
<keyword evidence="1" id="KW-0238">DNA-binding</keyword>
<keyword evidence="1" id="KW-0539">Nucleus</keyword>
<feature type="domain" description="HMG box" evidence="4">
    <location>
        <begin position="67"/>
        <end position="135"/>
    </location>
</feature>
<accession>A0ABM0GZY8</accession>
<dbReference type="Pfam" id="PF00505">
    <property type="entry name" value="HMG_box"/>
    <property type="match status" value="1"/>
</dbReference>
<feature type="compositionally biased region" description="Basic and acidic residues" evidence="3">
    <location>
        <begin position="54"/>
        <end position="68"/>
    </location>
</feature>
<dbReference type="InterPro" id="IPR036910">
    <property type="entry name" value="HMG_box_dom_sf"/>
</dbReference>
<feature type="compositionally biased region" description="Basic and acidic residues" evidence="3">
    <location>
        <begin position="157"/>
        <end position="166"/>
    </location>
</feature>
<evidence type="ECO:0000256" key="2">
    <source>
        <dbReference type="SAM" id="Coils"/>
    </source>
</evidence>
<dbReference type="InterPro" id="IPR009071">
    <property type="entry name" value="HMG_box_dom"/>
</dbReference>
<dbReference type="Proteomes" id="UP000694865">
    <property type="component" value="Unplaced"/>
</dbReference>
<evidence type="ECO:0000256" key="3">
    <source>
        <dbReference type="SAM" id="MobiDB-lite"/>
    </source>
</evidence>
<feature type="compositionally biased region" description="Basic and acidic residues" evidence="3">
    <location>
        <begin position="328"/>
        <end position="403"/>
    </location>
</feature>
<reference evidence="6" key="1">
    <citation type="submission" date="2025-08" db="UniProtKB">
        <authorList>
            <consortium name="RefSeq"/>
        </authorList>
    </citation>
    <scope>IDENTIFICATION</scope>
    <source>
        <tissue evidence="6">Testes</tissue>
    </source>
</reference>
<dbReference type="SMART" id="SM00398">
    <property type="entry name" value="HMG"/>
    <property type="match status" value="1"/>
</dbReference>
<dbReference type="GeneID" id="100369794"/>
<dbReference type="SUPFAM" id="SSF47095">
    <property type="entry name" value="HMG-box"/>
    <property type="match status" value="1"/>
</dbReference>
<evidence type="ECO:0000256" key="1">
    <source>
        <dbReference type="PROSITE-ProRule" id="PRU00267"/>
    </source>
</evidence>
<evidence type="ECO:0000259" key="4">
    <source>
        <dbReference type="PROSITE" id="PS50118"/>
    </source>
</evidence>
<proteinExistence type="predicted"/>
<sequence>MPTGIPNSRSQSMSYQGYRNVGRSGTITGTPPPRVTNQYNHPAFHSIKFGVPNTRHEKGVPKPPKPPDKPLMPYMRYSRKVWDKVKQENPELKLWEIGKIIGQMWRELTEDEKQVFIDEYEAEKIDYNEAMKAYHNSAAYQAWIVAKGRAQQAAEDGQLHENKPEPRMSIQPAEDHEDADGEDGFTVKHISASRYLRNHRLINEILSDAVVPDPRSVVTNARMQVLKRQVQSLMLHQKKLESELQQIEEKFEAKKRKFEESSEQFQHSMKKLCEQKIEINWEELLKPLPPPVPHNVVEPVKQVIPEQQADSDEPMLKAQETTEMVSTTEKKKDEVKIEKDDEAKKDDAVSKEEKDETKDGEGKEQKEETAEQKDKMNDGEKGKEDKVKEIVKEEKNEEKKNEDEEKMEVEESDKAEEENNGDDKSEIKEKITTESKKDEETMDVETDEDSKNDEKEEK</sequence>
<dbReference type="CDD" id="cd21983">
    <property type="entry name" value="HMG-box_SMARCE1"/>
    <property type="match status" value="1"/>
</dbReference>
<dbReference type="PROSITE" id="PS50118">
    <property type="entry name" value="HMG_BOX_2"/>
    <property type="match status" value="1"/>
</dbReference>
<name>A0ABM0GZY8_SACKO</name>
<keyword evidence="2" id="KW-0175">Coiled coil</keyword>
<gene>
    <name evidence="6" type="primary">LOC100369794</name>
</gene>
<feature type="region of interest" description="Disordered" evidence="3">
    <location>
        <begin position="153"/>
        <end position="181"/>
    </location>
</feature>